<name>A0A9P8VNW6_9PEZI</name>
<dbReference type="AlphaFoldDB" id="A0A9P8VNW6"/>
<keyword evidence="2" id="KW-0732">Signal</keyword>
<protein>
    <recommendedName>
        <fullName evidence="3">F-box domain-containing protein</fullName>
    </recommendedName>
</protein>
<dbReference type="Gene3D" id="3.10.450.50">
    <property type="match status" value="1"/>
</dbReference>
<gene>
    <name evidence="4" type="ORF">F5X68DRAFT_238233</name>
</gene>
<feature type="chain" id="PRO_5040374372" description="F-box domain-containing protein" evidence="2">
    <location>
        <begin position="21"/>
        <end position="246"/>
    </location>
</feature>
<dbReference type="InterPro" id="IPR001810">
    <property type="entry name" value="F-box_dom"/>
</dbReference>
<organism evidence="4 5">
    <name type="scientific">Plectosphaerella plurivora</name>
    <dbReference type="NCBI Taxonomy" id="936078"/>
    <lineage>
        <taxon>Eukaryota</taxon>
        <taxon>Fungi</taxon>
        <taxon>Dikarya</taxon>
        <taxon>Ascomycota</taxon>
        <taxon>Pezizomycotina</taxon>
        <taxon>Sordariomycetes</taxon>
        <taxon>Hypocreomycetidae</taxon>
        <taxon>Glomerellales</taxon>
        <taxon>Plectosphaerellaceae</taxon>
        <taxon>Plectosphaerella</taxon>
    </lineage>
</organism>
<feature type="compositionally biased region" description="Pro residues" evidence="1">
    <location>
        <begin position="36"/>
        <end position="47"/>
    </location>
</feature>
<feature type="domain" description="F-box" evidence="3">
    <location>
        <begin position="175"/>
        <end position="220"/>
    </location>
</feature>
<evidence type="ECO:0000256" key="2">
    <source>
        <dbReference type="SAM" id="SignalP"/>
    </source>
</evidence>
<dbReference type="InterPro" id="IPR036047">
    <property type="entry name" value="F-box-like_dom_sf"/>
</dbReference>
<proteinExistence type="predicted"/>
<evidence type="ECO:0000313" key="4">
    <source>
        <dbReference type="EMBL" id="KAH6696944.1"/>
    </source>
</evidence>
<dbReference type="Proteomes" id="UP000770015">
    <property type="component" value="Unassembled WGS sequence"/>
</dbReference>
<evidence type="ECO:0000313" key="5">
    <source>
        <dbReference type="Proteomes" id="UP000770015"/>
    </source>
</evidence>
<sequence>MRFAIPLGLFVAQAFAAAIADPDPTPVLHARQSVVTPPPCQPISPPPTERETEQRFDEFANAFLRTKNLTNAFEYISSTYINHNPFAEDGPNAALDVLGPVWPNIDITVLRTAFRGDQGWLNYNFTGGGEVVDRFRWEAGCIVEHWDAGEVFPEGVLEPWTKPWPRPAQRTLKTFYNITKFPDEIIIVIGDNTRIDNLLNFVRVCHRFHELMQGCIWRAVRYRLYGYPMFPRRRPGLDPAYGELAP</sequence>
<reference evidence="4" key="1">
    <citation type="journal article" date="2021" name="Nat. Commun.">
        <title>Genetic determinants of endophytism in the Arabidopsis root mycobiome.</title>
        <authorList>
            <person name="Mesny F."/>
            <person name="Miyauchi S."/>
            <person name="Thiergart T."/>
            <person name="Pickel B."/>
            <person name="Atanasova L."/>
            <person name="Karlsson M."/>
            <person name="Huettel B."/>
            <person name="Barry K.W."/>
            <person name="Haridas S."/>
            <person name="Chen C."/>
            <person name="Bauer D."/>
            <person name="Andreopoulos W."/>
            <person name="Pangilinan J."/>
            <person name="LaButti K."/>
            <person name="Riley R."/>
            <person name="Lipzen A."/>
            <person name="Clum A."/>
            <person name="Drula E."/>
            <person name="Henrissat B."/>
            <person name="Kohler A."/>
            <person name="Grigoriev I.V."/>
            <person name="Martin F.M."/>
            <person name="Hacquard S."/>
        </authorList>
    </citation>
    <scope>NUCLEOTIDE SEQUENCE</scope>
    <source>
        <strain evidence="4">MPI-SDFR-AT-0117</strain>
    </source>
</reference>
<feature type="region of interest" description="Disordered" evidence="1">
    <location>
        <begin position="29"/>
        <end position="51"/>
    </location>
</feature>
<evidence type="ECO:0000256" key="1">
    <source>
        <dbReference type="SAM" id="MobiDB-lite"/>
    </source>
</evidence>
<dbReference type="EMBL" id="JAGSXJ010000001">
    <property type="protein sequence ID" value="KAH6696944.1"/>
    <property type="molecule type" value="Genomic_DNA"/>
</dbReference>
<comment type="caution">
    <text evidence="4">The sequence shown here is derived from an EMBL/GenBank/DDBJ whole genome shotgun (WGS) entry which is preliminary data.</text>
</comment>
<dbReference type="PROSITE" id="PS50181">
    <property type="entry name" value="FBOX"/>
    <property type="match status" value="1"/>
</dbReference>
<dbReference type="SUPFAM" id="SSF81383">
    <property type="entry name" value="F-box domain"/>
    <property type="match status" value="1"/>
</dbReference>
<accession>A0A9P8VNW6</accession>
<dbReference type="OrthoDB" id="2820488at2759"/>
<dbReference type="InterPro" id="IPR032710">
    <property type="entry name" value="NTF2-like_dom_sf"/>
</dbReference>
<evidence type="ECO:0000259" key="3">
    <source>
        <dbReference type="PROSITE" id="PS50181"/>
    </source>
</evidence>
<feature type="signal peptide" evidence="2">
    <location>
        <begin position="1"/>
        <end position="20"/>
    </location>
</feature>
<keyword evidence="5" id="KW-1185">Reference proteome</keyword>
<dbReference type="SUPFAM" id="SSF54427">
    <property type="entry name" value="NTF2-like"/>
    <property type="match status" value="1"/>
</dbReference>